<evidence type="ECO:0000313" key="2">
    <source>
        <dbReference type="Proteomes" id="UP001161389"/>
    </source>
</evidence>
<protein>
    <submittedName>
        <fullName evidence="1">Uncharacterized protein</fullName>
    </submittedName>
</protein>
<comment type="caution">
    <text evidence="1">The sequence shown here is derived from an EMBL/GenBank/DDBJ whole genome shotgun (WGS) entry which is preliminary data.</text>
</comment>
<sequence>MIVLVVFVVQGDLSQLNPNICVITVTNELLSSLDDVVTFSLINVALNLFLLPVVNH</sequence>
<dbReference type="EMBL" id="BSNM01000015">
    <property type="protein sequence ID" value="GLQ32181.1"/>
    <property type="molecule type" value="Genomic_DNA"/>
</dbReference>
<evidence type="ECO:0000313" key="1">
    <source>
        <dbReference type="EMBL" id="GLQ32181.1"/>
    </source>
</evidence>
<reference evidence="1" key="2">
    <citation type="submission" date="2023-01" db="EMBL/GenBank/DDBJ databases">
        <title>Draft genome sequence of Litoribrevibacter albus strain NBRC 110071.</title>
        <authorList>
            <person name="Sun Q."/>
            <person name="Mori K."/>
        </authorList>
    </citation>
    <scope>NUCLEOTIDE SEQUENCE</scope>
    <source>
        <strain evidence="1">NBRC 110071</strain>
    </source>
</reference>
<name>A0AA37SCW9_9GAMM</name>
<keyword evidence="2" id="KW-1185">Reference proteome</keyword>
<reference evidence="1" key="1">
    <citation type="journal article" date="2014" name="Int. J. Syst. Evol. Microbiol.">
        <title>Complete genome sequence of Corynebacterium casei LMG S-19264T (=DSM 44701T), isolated from a smear-ripened cheese.</title>
        <authorList>
            <consortium name="US DOE Joint Genome Institute (JGI-PGF)"/>
            <person name="Walter F."/>
            <person name="Albersmeier A."/>
            <person name="Kalinowski J."/>
            <person name="Ruckert C."/>
        </authorList>
    </citation>
    <scope>NUCLEOTIDE SEQUENCE</scope>
    <source>
        <strain evidence="1">NBRC 110071</strain>
    </source>
</reference>
<organism evidence="1 2">
    <name type="scientific">Litoribrevibacter albus</name>
    <dbReference type="NCBI Taxonomy" id="1473156"/>
    <lineage>
        <taxon>Bacteria</taxon>
        <taxon>Pseudomonadati</taxon>
        <taxon>Pseudomonadota</taxon>
        <taxon>Gammaproteobacteria</taxon>
        <taxon>Oceanospirillales</taxon>
        <taxon>Oceanospirillaceae</taxon>
        <taxon>Litoribrevibacter</taxon>
    </lineage>
</organism>
<proteinExistence type="predicted"/>
<dbReference type="AlphaFoldDB" id="A0AA37SCW9"/>
<gene>
    <name evidence="1" type="ORF">GCM10007876_26600</name>
</gene>
<dbReference type="Proteomes" id="UP001161389">
    <property type="component" value="Unassembled WGS sequence"/>
</dbReference>
<accession>A0AA37SCW9</accession>